<dbReference type="InterPro" id="IPR036440">
    <property type="entry name" value="Peptidase_C15-like_sf"/>
</dbReference>
<keyword evidence="1" id="KW-0732">Signal</keyword>
<protein>
    <recommendedName>
        <fullName evidence="4">Pyroglutamyl peptidase</fullName>
    </recommendedName>
</protein>
<evidence type="ECO:0000313" key="2">
    <source>
        <dbReference type="EMBL" id="OYD09872.1"/>
    </source>
</evidence>
<gene>
    <name evidence="2" type="ORF">CHM34_02510</name>
</gene>
<sequence length="432" mass="49252">MFHKKTWKSLLIGLVTVSMVVVSFPPGVSAERGAECYDVNRPVTPEEQRIDDGKPIPRQILEDSRFDRFVEEFQQDLCRSSGPEAAKRLVEKTGVQLWKTAVDRAQGKRPDLGNLDRYDDRPLYWARLHMTRALRQWDPNFTVTEKQRSKLLMRLEYTSRGLTTVRFPKGKQIKRVMVSGFDPYRLEQEFRRSNPSGASVLQMDGQRIETKEGPAIIQSVMFPVRWRDFEDGIVEDAFGPYLKKGPNRIDLMMTISQGRPQQMDIEGFAGRWHTGTDNELAERSTEIPPVSHWPMPDSPLEFIETTLPYQAMVEAETGPWPVLYNDEVCEWLPPDYVDPYVCHEGGPTPGSKARSGGGGSYLSNESQYRSNRLRIALGADDIPGGHLHNAALQNYPEDKNVYIDAKFREERRATVDQTVALVQAAARSLYEK</sequence>
<name>A0A235BCD8_9BACL</name>
<feature type="chain" id="PRO_5038529860" description="Pyroglutamyl peptidase" evidence="1">
    <location>
        <begin position="24"/>
        <end position="432"/>
    </location>
</feature>
<evidence type="ECO:0000256" key="1">
    <source>
        <dbReference type="SAM" id="SignalP"/>
    </source>
</evidence>
<dbReference type="RefSeq" id="WP_094262974.1">
    <property type="nucleotide sequence ID" value="NZ_NOWF01000001.1"/>
</dbReference>
<organism evidence="2 3">
    <name type="scientific">Paludifilum halophilum</name>
    <dbReference type="NCBI Taxonomy" id="1642702"/>
    <lineage>
        <taxon>Bacteria</taxon>
        <taxon>Bacillati</taxon>
        <taxon>Bacillota</taxon>
        <taxon>Bacilli</taxon>
        <taxon>Bacillales</taxon>
        <taxon>Thermoactinomycetaceae</taxon>
        <taxon>Paludifilum</taxon>
    </lineage>
</organism>
<reference evidence="2 3" key="1">
    <citation type="submission" date="2017-07" db="EMBL/GenBank/DDBJ databases">
        <title>The genome sequence of Paludifilum halophilum highlights mechanisms for microbial adaptation to high salt environemnts.</title>
        <authorList>
            <person name="Belbahri L."/>
        </authorList>
    </citation>
    <scope>NUCLEOTIDE SEQUENCE [LARGE SCALE GENOMIC DNA]</scope>
    <source>
        <strain evidence="2 3">DSM 102817</strain>
    </source>
</reference>
<dbReference type="SUPFAM" id="SSF53182">
    <property type="entry name" value="Pyrrolidone carboxyl peptidase (pyroglutamate aminopeptidase)"/>
    <property type="match status" value="1"/>
</dbReference>
<dbReference type="EMBL" id="NOWF01000001">
    <property type="protein sequence ID" value="OYD09872.1"/>
    <property type="molecule type" value="Genomic_DNA"/>
</dbReference>
<evidence type="ECO:0008006" key="4">
    <source>
        <dbReference type="Google" id="ProtNLM"/>
    </source>
</evidence>
<comment type="caution">
    <text evidence="2">The sequence shown here is derived from an EMBL/GenBank/DDBJ whole genome shotgun (WGS) entry which is preliminary data.</text>
</comment>
<evidence type="ECO:0000313" key="3">
    <source>
        <dbReference type="Proteomes" id="UP000215459"/>
    </source>
</evidence>
<keyword evidence="3" id="KW-1185">Reference proteome</keyword>
<feature type="signal peptide" evidence="1">
    <location>
        <begin position="1"/>
        <end position="23"/>
    </location>
</feature>
<proteinExistence type="predicted"/>
<dbReference type="AlphaFoldDB" id="A0A235BCD8"/>
<dbReference type="OrthoDB" id="4555199at2"/>
<accession>A0A235BCD8</accession>
<dbReference type="Gene3D" id="3.40.630.20">
    <property type="entry name" value="Peptidase C15, pyroglutamyl peptidase I-like"/>
    <property type="match status" value="1"/>
</dbReference>
<dbReference type="Proteomes" id="UP000215459">
    <property type="component" value="Unassembled WGS sequence"/>
</dbReference>